<dbReference type="STRING" id="909613.UO65_4814"/>
<protein>
    <submittedName>
        <fullName evidence="5">MutS domain protein, family 4</fullName>
    </submittedName>
</protein>
<dbReference type="GO" id="GO:0140664">
    <property type="term" value="F:ATP-dependent DNA damage sensor activity"/>
    <property type="evidence" value="ECO:0007669"/>
    <property type="project" value="InterPro"/>
</dbReference>
<dbReference type="AlphaFoldDB" id="W7ITU3"/>
<accession>W7ITU3</accession>
<dbReference type="InterPro" id="IPR000432">
    <property type="entry name" value="DNA_mismatch_repair_MutS_C"/>
</dbReference>
<dbReference type="InterPro" id="IPR045076">
    <property type="entry name" value="MutS"/>
</dbReference>
<evidence type="ECO:0000259" key="4">
    <source>
        <dbReference type="SMART" id="SM00534"/>
    </source>
</evidence>
<dbReference type="GO" id="GO:0005829">
    <property type="term" value="C:cytosol"/>
    <property type="evidence" value="ECO:0007669"/>
    <property type="project" value="TreeGrafter"/>
</dbReference>
<evidence type="ECO:0000256" key="1">
    <source>
        <dbReference type="ARBA" id="ARBA00022741"/>
    </source>
</evidence>
<dbReference type="GO" id="GO:0030983">
    <property type="term" value="F:mismatched DNA binding"/>
    <property type="evidence" value="ECO:0007669"/>
    <property type="project" value="InterPro"/>
</dbReference>
<name>W7ITU3_9PSEU</name>
<gene>
    <name evidence="5" type="ORF">UO65_4814</name>
</gene>
<dbReference type="Gene3D" id="3.40.50.300">
    <property type="entry name" value="P-loop containing nucleotide triphosphate hydrolases"/>
    <property type="match status" value="1"/>
</dbReference>
<dbReference type="GO" id="GO:0005524">
    <property type="term" value="F:ATP binding"/>
    <property type="evidence" value="ECO:0007669"/>
    <property type="project" value="UniProtKB-KW"/>
</dbReference>
<evidence type="ECO:0000313" key="5">
    <source>
        <dbReference type="EMBL" id="EWC59811.1"/>
    </source>
</evidence>
<feature type="domain" description="DNA mismatch repair proteins mutS family" evidence="4">
    <location>
        <begin position="319"/>
        <end position="486"/>
    </location>
</feature>
<dbReference type="eggNOG" id="COG0249">
    <property type="taxonomic scope" value="Bacteria"/>
</dbReference>
<sequence>MRPALLAPADSAPTAPAPVNPEVVEDLRLDALVAAMADGDDELRDLVRATVLAPLTDLAVLRHRQDVLADCLRHPGAVRALHDLARRAVAAERTVLRGAASGQAEPLLNRSRRVLGLFCGFLRELGAFADRHGRDFHSAGLTALLADVRTHVGAAYLDGVEELLRTMDFDNGIVLSARLGEGGKGVDFRLHEPPGPGRGAVPRRLRKSGLVHTITGHHEQDWRALAAFRGRALAPVAEAAARSADHVLGFFVALRDELGFHIGCLNLVDALAGLGVPTCLPRLHPAGERVLTARDLAEPCLALGTGGPVVGGDLDASGSGLVLVTGRNCGGKSTFLRALGLAQLMAQCGMVVAARDFAVSVATGVCTHFTRAEDRAMTSGKLDEELARMSRVVDLVTPGALVLCNESFAATDEREAAAIATEVLHAFVDLDVRVVFVTHLHELARTVHDGALPALSLTATDGFRIVPGPPSPTAHAGDLHARIFGDR</sequence>
<proteinExistence type="predicted"/>
<dbReference type="Pfam" id="PF00488">
    <property type="entry name" value="MutS_V"/>
    <property type="match status" value="1"/>
</dbReference>
<dbReference type="PANTHER" id="PTHR11361:SF34">
    <property type="entry name" value="DNA MISMATCH REPAIR PROTEIN MSH1, MITOCHONDRIAL"/>
    <property type="match status" value="1"/>
</dbReference>
<keyword evidence="6" id="KW-1185">Reference proteome</keyword>
<organism evidence="5 6">
    <name type="scientific">Actinokineospora spheciospongiae</name>
    <dbReference type="NCBI Taxonomy" id="909613"/>
    <lineage>
        <taxon>Bacteria</taxon>
        <taxon>Bacillati</taxon>
        <taxon>Actinomycetota</taxon>
        <taxon>Actinomycetes</taxon>
        <taxon>Pseudonocardiales</taxon>
        <taxon>Pseudonocardiaceae</taxon>
        <taxon>Actinokineospora</taxon>
    </lineage>
</organism>
<evidence type="ECO:0000256" key="2">
    <source>
        <dbReference type="ARBA" id="ARBA00022840"/>
    </source>
</evidence>
<dbReference type="SUPFAM" id="SSF52540">
    <property type="entry name" value="P-loop containing nucleoside triphosphate hydrolases"/>
    <property type="match status" value="1"/>
</dbReference>
<dbReference type="InterPro" id="IPR027417">
    <property type="entry name" value="P-loop_NTPase"/>
</dbReference>
<dbReference type="GO" id="GO:0006298">
    <property type="term" value="P:mismatch repair"/>
    <property type="evidence" value="ECO:0007669"/>
    <property type="project" value="InterPro"/>
</dbReference>
<keyword evidence="2" id="KW-0067">ATP-binding</keyword>
<dbReference type="OrthoDB" id="9808166at2"/>
<dbReference type="Proteomes" id="UP000019277">
    <property type="component" value="Unassembled WGS sequence"/>
</dbReference>
<dbReference type="RefSeq" id="WP_035286414.1">
    <property type="nucleotide sequence ID" value="NZ_AYXG01000184.1"/>
</dbReference>
<dbReference type="PATRIC" id="fig|909613.9.peg.4812"/>
<evidence type="ECO:0000313" key="6">
    <source>
        <dbReference type="Proteomes" id="UP000019277"/>
    </source>
</evidence>
<dbReference type="EMBL" id="AYXG01000184">
    <property type="protein sequence ID" value="EWC59811.1"/>
    <property type="molecule type" value="Genomic_DNA"/>
</dbReference>
<comment type="caution">
    <text evidence="5">The sequence shown here is derived from an EMBL/GenBank/DDBJ whole genome shotgun (WGS) entry which is preliminary data.</text>
</comment>
<dbReference type="SMART" id="SM00534">
    <property type="entry name" value="MUTSac"/>
    <property type="match status" value="1"/>
</dbReference>
<evidence type="ECO:0000256" key="3">
    <source>
        <dbReference type="ARBA" id="ARBA00023125"/>
    </source>
</evidence>
<reference evidence="5 6" key="1">
    <citation type="journal article" date="2014" name="Genome Announc.">
        <title>Draft Genome Sequence of the Antitrypanosomally Active Sponge-Associated Bacterium Actinokineospora sp. Strain EG49.</title>
        <authorList>
            <person name="Harjes J."/>
            <person name="Ryu T."/>
            <person name="Abdelmohsen U.R."/>
            <person name="Moitinho-Silva L."/>
            <person name="Horn H."/>
            <person name="Ravasi T."/>
            <person name="Hentschel U."/>
        </authorList>
    </citation>
    <scope>NUCLEOTIDE SEQUENCE [LARGE SCALE GENOMIC DNA]</scope>
    <source>
        <strain evidence="5 6">EG49</strain>
    </source>
</reference>
<dbReference type="PANTHER" id="PTHR11361">
    <property type="entry name" value="DNA MISMATCH REPAIR PROTEIN MUTS FAMILY MEMBER"/>
    <property type="match status" value="1"/>
</dbReference>
<keyword evidence="3" id="KW-0238">DNA-binding</keyword>
<keyword evidence="1" id="KW-0547">Nucleotide-binding</keyword>
<accession>A0A8E2X2R3</accession>